<keyword evidence="1" id="KW-1133">Transmembrane helix</keyword>
<dbReference type="PROSITE" id="PS51257">
    <property type="entry name" value="PROKAR_LIPOPROTEIN"/>
    <property type="match status" value="1"/>
</dbReference>
<dbReference type="AlphaFoldDB" id="U4QYV8"/>
<dbReference type="InterPro" id="IPR009229">
    <property type="entry name" value="AgrD"/>
</dbReference>
<keyword evidence="1" id="KW-0812">Transmembrane</keyword>
<dbReference type="RefSeq" id="WP_020816359.1">
    <property type="nucleotide sequence ID" value="NZ_ATAY01000071.1"/>
</dbReference>
<reference evidence="2 3" key="1">
    <citation type="journal article" date="2013" name="Genome Announc.">
        <title>Draft Genome Sequence of the Cellulolytic Bacterium Clostridium papyrosolvens C7 (ATCC 700395).</title>
        <authorList>
            <person name="Zepeda V."/>
            <person name="Dassa B."/>
            <person name="Borovok I."/>
            <person name="Lamed R."/>
            <person name="Bayer E.A."/>
            <person name="Cate J.H."/>
        </authorList>
    </citation>
    <scope>NUCLEOTIDE SEQUENCE [LARGE SCALE GENOMIC DNA]</scope>
    <source>
        <strain evidence="2 3">C7</strain>
    </source>
</reference>
<comment type="caution">
    <text evidence="2">The sequence shown here is derived from an EMBL/GenBank/DDBJ whole genome shotgun (WGS) entry which is preliminary data.</text>
</comment>
<dbReference type="PATRIC" id="fig|1330534.3.peg.2879"/>
<evidence type="ECO:0000313" key="2">
    <source>
        <dbReference type="EMBL" id="EPR10135.1"/>
    </source>
</evidence>
<dbReference type="Proteomes" id="UP000016860">
    <property type="component" value="Unassembled WGS sequence"/>
</dbReference>
<proteinExistence type="predicted"/>
<accession>U4QYV8</accession>
<name>U4QYV8_9FIRM</name>
<evidence type="ECO:0000313" key="3">
    <source>
        <dbReference type="Proteomes" id="UP000016860"/>
    </source>
</evidence>
<evidence type="ECO:0008006" key="4">
    <source>
        <dbReference type="Google" id="ProtNLM"/>
    </source>
</evidence>
<evidence type="ECO:0000256" key="1">
    <source>
        <dbReference type="SAM" id="Phobius"/>
    </source>
</evidence>
<keyword evidence="1" id="KW-0472">Membrane</keyword>
<dbReference type="STRING" id="1330534.L323_14520"/>
<protein>
    <recommendedName>
        <fullName evidence="4">Cyclic lactone autoinducer peptide</fullName>
    </recommendedName>
</protein>
<sequence length="47" mass="5333">MNKRNIKVIIMGAIVSFGMFFATLSAGACWLFGYYQKKCPESLIIRD</sequence>
<gene>
    <name evidence="2" type="ORF">L323_14520</name>
</gene>
<dbReference type="NCBIfam" id="TIGR04223">
    <property type="entry name" value="quorum_AgrD"/>
    <property type="match status" value="1"/>
</dbReference>
<feature type="transmembrane region" description="Helical" evidence="1">
    <location>
        <begin position="12"/>
        <end position="35"/>
    </location>
</feature>
<dbReference type="EMBL" id="ATAY01000071">
    <property type="protein sequence ID" value="EPR10135.1"/>
    <property type="molecule type" value="Genomic_DNA"/>
</dbReference>
<organism evidence="2 3">
    <name type="scientific">Ruminiclostridium papyrosolvens C7</name>
    <dbReference type="NCBI Taxonomy" id="1330534"/>
    <lineage>
        <taxon>Bacteria</taxon>
        <taxon>Bacillati</taxon>
        <taxon>Bacillota</taxon>
        <taxon>Clostridia</taxon>
        <taxon>Eubacteriales</taxon>
        <taxon>Oscillospiraceae</taxon>
        <taxon>Ruminiclostridium</taxon>
    </lineage>
</organism>